<dbReference type="AlphaFoldDB" id="A0A6C0LAV1"/>
<name>A0A6C0LAV1_9ZZZZ</name>
<accession>A0A6C0LAV1</accession>
<proteinExistence type="predicted"/>
<reference evidence="1" key="1">
    <citation type="journal article" date="2020" name="Nature">
        <title>Giant virus diversity and host interactions through global metagenomics.</title>
        <authorList>
            <person name="Schulz F."/>
            <person name="Roux S."/>
            <person name="Paez-Espino D."/>
            <person name="Jungbluth S."/>
            <person name="Walsh D.A."/>
            <person name="Denef V.J."/>
            <person name="McMahon K.D."/>
            <person name="Konstantinidis K.T."/>
            <person name="Eloe-Fadrosh E.A."/>
            <person name="Kyrpides N.C."/>
            <person name="Woyke T."/>
        </authorList>
    </citation>
    <scope>NUCLEOTIDE SEQUENCE</scope>
    <source>
        <strain evidence="1">GVMAG-M-3300027759-42</strain>
    </source>
</reference>
<evidence type="ECO:0000313" key="1">
    <source>
        <dbReference type="EMBL" id="QHU26754.1"/>
    </source>
</evidence>
<dbReference type="EMBL" id="MN740444">
    <property type="protein sequence ID" value="QHU26754.1"/>
    <property type="molecule type" value="Genomic_DNA"/>
</dbReference>
<organism evidence="1">
    <name type="scientific">viral metagenome</name>
    <dbReference type="NCBI Taxonomy" id="1070528"/>
    <lineage>
        <taxon>unclassified sequences</taxon>
        <taxon>metagenomes</taxon>
        <taxon>organismal metagenomes</taxon>
    </lineage>
</organism>
<protein>
    <submittedName>
        <fullName evidence="1">Uncharacterized protein</fullName>
    </submittedName>
</protein>
<sequence>MPPGKTPKLQILDTYSKLINEYFGLLNESEIMKEMNYPSSSVYIGVNAIHRVFEIILMKTKSIEKTYYYCQRAYYYYLEYIEQIYRANLSQNLNHMDIILFVYKKTIYDTYDGDDNDNSHTLTNIMTLNNETLVFDDKEWRIILLRIAKTINVIFHWENTTIEFHERKAISNNYLSRYLNKIDAIDSSLQYLEVIQEKMDMDYDVYVELLKEIIKKMESNRSKTGIDLNDFILTKFYLEEPQCREKFENGNMKEFVKWLYC</sequence>